<feature type="region of interest" description="Disordered" evidence="2">
    <location>
        <begin position="568"/>
        <end position="590"/>
    </location>
</feature>
<dbReference type="GO" id="GO:0000444">
    <property type="term" value="C:MIS12/MIND type complex"/>
    <property type="evidence" value="ECO:0007669"/>
    <property type="project" value="InterPro"/>
</dbReference>
<name>A0A022VTE9_TRIRU</name>
<dbReference type="PANTHER" id="PTHR14778">
    <property type="entry name" value="KINETOCHORE-ASSOCIATED PROTEIN DSN1 HOMOLOG"/>
    <property type="match status" value="1"/>
</dbReference>
<organism evidence="3">
    <name type="scientific">Trichophyton rubrum CBS 288.86</name>
    <dbReference type="NCBI Taxonomy" id="1215330"/>
    <lineage>
        <taxon>Eukaryota</taxon>
        <taxon>Fungi</taxon>
        <taxon>Dikarya</taxon>
        <taxon>Ascomycota</taxon>
        <taxon>Pezizomycotina</taxon>
        <taxon>Eurotiomycetes</taxon>
        <taxon>Eurotiomycetidae</taxon>
        <taxon>Onygenales</taxon>
        <taxon>Arthrodermataceae</taxon>
        <taxon>Trichophyton</taxon>
    </lineage>
</organism>
<dbReference type="AlphaFoldDB" id="A0A022VTE9"/>
<evidence type="ECO:0000313" key="3">
    <source>
        <dbReference type="EMBL" id="EZF49003.1"/>
    </source>
</evidence>
<dbReference type="PANTHER" id="PTHR14778:SF2">
    <property type="entry name" value="KINETOCHORE-ASSOCIATED PROTEIN DSN1 HOMOLOG"/>
    <property type="match status" value="1"/>
</dbReference>
<feature type="compositionally biased region" description="Polar residues" evidence="2">
    <location>
        <begin position="129"/>
        <end position="161"/>
    </location>
</feature>
<protein>
    <recommendedName>
        <fullName evidence="4">Mis12-Mtw1 family protein</fullName>
    </recommendedName>
</protein>
<sequence length="608" mass="66416">MTAVLVATCTTTTGLEHHLGNISCRPGGAPIQTRGVIGDQEKLLLRIRADTQQAQQDLLTGSPGLAMSQTRGRGKTSVTAKLPSSAAKENVVGRNGISGLAAKRKAIDYDEDVEGFQFTRAGNVKKPKQTNGVLLNGVSDGSSTPELSSAASGLRQQNKKPVTSRKPNDIIEPSSEPIDNRIMKPNSKRPVQESIEPMNQKQSNPLKKIQTPDPGPIHVAKKRKPGSSKDSALKLPQTDNEEAIRSMPEGIRNASTKIALPFADTPVIQRNKDMRKEKSRKGQRRSSLSLRGRRASSLIDSGVSNALPHDKVDTAHFYKHIASEGLPEPRRMRQLLTWCATRALGEKPTGSRSEDESARLAARVIQEELLKDFGDRSDLTDWFSRPETTTPAVVIKKPNPKNIQNADKIKELEEHIRRLQAERQSLAALIRPPSVPIISTKSDILRHPTSKPDDIPELLRRNPLAINQSLLDPTQASILNILGHSESRPKEASSKTTNSSSEIDTSILSISERLTRLSASLTPTLDSFATGIHNIEMFRQSADSLSSHILRICAQRLEERDALQGKNAGLSTLSGGKEDGKSSLQGTVTGGREDLSDILRALSRLERR</sequence>
<feature type="region of interest" description="Disordered" evidence="2">
    <location>
        <begin position="127"/>
        <end position="242"/>
    </location>
</feature>
<accession>A0A022VTE9</accession>
<dbReference type="EMBL" id="KK207913">
    <property type="protein sequence ID" value="EZF49003.1"/>
    <property type="molecule type" value="Genomic_DNA"/>
</dbReference>
<gene>
    <name evidence="3" type="ORF">H103_07410</name>
</gene>
<proteinExistence type="predicted"/>
<evidence type="ECO:0008006" key="4">
    <source>
        <dbReference type="Google" id="ProtNLM"/>
    </source>
</evidence>
<evidence type="ECO:0000256" key="2">
    <source>
        <dbReference type="SAM" id="MobiDB-lite"/>
    </source>
</evidence>
<feature type="coiled-coil region" evidence="1">
    <location>
        <begin position="402"/>
        <end position="429"/>
    </location>
</feature>
<evidence type="ECO:0000256" key="1">
    <source>
        <dbReference type="SAM" id="Coils"/>
    </source>
</evidence>
<dbReference type="GO" id="GO:0051301">
    <property type="term" value="P:cell division"/>
    <property type="evidence" value="ECO:0007669"/>
    <property type="project" value="InterPro"/>
</dbReference>
<dbReference type="Proteomes" id="UP000023758">
    <property type="component" value="Unassembled WGS sequence"/>
</dbReference>
<feature type="region of interest" description="Disordered" evidence="2">
    <location>
        <begin position="266"/>
        <end position="295"/>
    </location>
</feature>
<reference evidence="3" key="1">
    <citation type="submission" date="2014-02" db="EMBL/GenBank/DDBJ databases">
        <title>The Genome Sequence of Trichophyton rubrum (morphotype fischeri) CBS 288.86.</title>
        <authorList>
            <consortium name="The Broad Institute Genomics Platform"/>
            <person name="Cuomo C.A."/>
            <person name="White T.C."/>
            <person name="Graser Y."/>
            <person name="Martinez-Rossi N."/>
            <person name="Heitman J."/>
            <person name="Young S.K."/>
            <person name="Zeng Q."/>
            <person name="Gargeya S."/>
            <person name="Abouelleil A."/>
            <person name="Alvarado L."/>
            <person name="Chapman S.B."/>
            <person name="Gainer-Dewar J."/>
            <person name="Goldberg J."/>
            <person name="Griggs A."/>
            <person name="Gujja S."/>
            <person name="Hansen M."/>
            <person name="Howarth C."/>
            <person name="Imamovic A."/>
            <person name="Larimer J."/>
            <person name="Martinez D."/>
            <person name="Murphy C."/>
            <person name="Pearson M.D."/>
            <person name="Persinoti G."/>
            <person name="Poon T."/>
            <person name="Priest M."/>
            <person name="Roberts A.D."/>
            <person name="Saif S."/>
            <person name="Shea T.D."/>
            <person name="Sykes S.N."/>
            <person name="Wortman J."/>
            <person name="Nusbaum C."/>
            <person name="Birren B."/>
        </authorList>
    </citation>
    <scope>NUCLEOTIDE SEQUENCE [LARGE SCALE GENOMIC DNA]</scope>
    <source>
        <strain evidence="3">CBS 288.86</strain>
    </source>
</reference>
<keyword evidence="1" id="KW-0175">Coiled coil</keyword>
<dbReference type="Pfam" id="PF08202">
    <property type="entry name" value="MIS13"/>
    <property type="match status" value="1"/>
</dbReference>
<dbReference type="InterPro" id="IPR013218">
    <property type="entry name" value="Dsn1/Mis13"/>
</dbReference>
<dbReference type="OrthoDB" id="3364649at2759"/>
<dbReference type="GO" id="GO:0007059">
    <property type="term" value="P:chromosome segregation"/>
    <property type="evidence" value="ECO:0007669"/>
    <property type="project" value="InterPro"/>
</dbReference>